<reference evidence="1 2" key="1">
    <citation type="journal article" date="2015" name="Genome Announc.">
        <title>Expanding the biotechnology potential of lactobacilli through comparative genomics of 213 strains and associated genera.</title>
        <authorList>
            <person name="Sun Z."/>
            <person name="Harris H.M."/>
            <person name="McCann A."/>
            <person name="Guo C."/>
            <person name="Argimon S."/>
            <person name="Zhang W."/>
            <person name="Yang X."/>
            <person name="Jeffery I.B."/>
            <person name="Cooney J.C."/>
            <person name="Kagawa T.F."/>
            <person name="Liu W."/>
            <person name="Song Y."/>
            <person name="Salvetti E."/>
            <person name="Wrobel A."/>
            <person name="Rasinkangas P."/>
            <person name="Parkhill J."/>
            <person name="Rea M.C."/>
            <person name="O'Sullivan O."/>
            <person name="Ritari J."/>
            <person name="Douillard F.P."/>
            <person name="Paul Ross R."/>
            <person name="Yang R."/>
            <person name="Briner A.E."/>
            <person name="Felis G.E."/>
            <person name="de Vos W.M."/>
            <person name="Barrangou R."/>
            <person name="Klaenhammer T.R."/>
            <person name="Caufield P.W."/>
            <person name="Cui Y."/>
            <person name="Zhang H."/>
            <person name="O'Toole P.W."/>
        </authorList>
    </citation>
    <scope>NUCLEOTIDE SEQUENCE [LARGE SCALE GENOMIC DNA]</scope>
    <source>
        <strain evidence="1 2">DSM 13343</strain>
    </source>
</reference>
<proteinExistence type="predicted"/>
<dbReference type="Proteomes" id="UP000051790">
    <property type="component" value="Unassembled WGS sequence"/>
</dbReference>
<gene>
    <name evidence="1" type="ORF">FD01_GL002085</name>
</gene>
<accession>A0A0R1R5H7</accession>
<dbReference type="AlphaFoldDB" id="A0A0R1R5H7"/>
<protein>
    <submittedName>
        <fullName evidence="1">Uncharacterized protein</fullName>
    </submittedName>
</protein>
<dbReference type="RefSeq" id="WP_056962426.1">
    <property type="nucleotide sequence ID" value="NZ_AZEU01000029.1"/>
</dbReference>
<organism evidence="1 2">
    <name type="scientific">Lacticaseibacillus manihotivorans DSM 13343 = JCM 12514</name>
    <dbReference type="NCBI Taxonomy" id="1423769"/>
    <lineage>
        <taxon>Bacteria</taxon>
        <taxon>Bacillati</taxon>
        <taxon>Bacillota</taxon>
        <taxon>Bacilli</taxon>
        <taxon>Lactobacillales</taxon>
        <taxon>Lactobacillaceae</taxon>
        <taxon>Lacticaseibacillus</taxon>
    </lineage>
</organism>
<dbReference type="OrthoDB" id="2148962at2"/>
<sequence length="79" mass="9397">MTKTDKITIDPETFARTILAGNPKGPDEDNRIYIKRQLRLYLEALLMIQDFNNLENTQFDIAKEDQRAKILQKIMEHRY</sequence>
<evidence type="ECO:0000313" key="1">
    <source>
        <dbReference type="EMBL" id="KRL52624.1"/>
    </source>
</evidence>
<name>A0A0R1R5H7_9LACO</name>
<keyword evidence="2" id="KW-1185">Reference proteome</keyword>
<comment type="caution">
    <text evidence="1">The sequence shown here is derived from an EMBL/GenBank/DDBJ whole genome shotgun (WGS) entry which is preliminary data.</text>
</comment>
<dbReference type="EMBL" id="AZEU01000029">
    <property type="protein sequence ID" value="KRL52624.1"/>
    <property type="molecule type" value="Genomic_DNA"/>
</dbReference>
<evidence type="ECO:0000313" key="2">
    <source>
        <dbReference type="Proteomes" id="UP000051790"/>
    </source>
</evidence>
<dbReference type="PATRIC" id="fig|1423769.4.peg.2242"/>